<name>A0AAU9NSU4_9ASTR</name>
<reference evidence="2 3" key="1">
    <citation type="submission" date="2022-01" db="EMBL/GenBank/DDBJ databases">
        <authorList>
            <person name="Xiong W."/>
            <person name="Schranz E."/>
        </authorList>
    </citation>
    <scope>NUCLEOTIDE SEQUENCE [LARGE SCALE GENOMIC DNA]</scope>
</reference>
<protein>
    <submittedName>
        <fullName evidence="2">Uncharacterized protein</fullName>
    </submittedName>
</protein>
<keyword evidence="1" id="KW-1133">Transmembrane helix</keyword>
<keyword evidence="1" id="KW-0472">Membrane</keyword>
<feature type="transmembrane region" description="Helical" evidence="1">
    <location>
        <begin position="164"/>
        <end position="186"/>
    </location>
</feature>
<organism evidence="2 3">
    <name type="scientific">Lactuca virosa</name>
    <dbReference type="NCBI Taxonomy" id="75947"/>
    <lineage>
        <taxon>Eukaryota</taxon>
        <taxon>Viridiplantae</taxon>
        <taxon>Streptophyta</taxon>
        <taxon>Embryophyta</taxon>
        <taxon>Tracheophyta</taxon>
        <taxon>Spermatophyta</taxon>
        <taxon>Magnoliopsida</taxon>
        <taxon>eudicotyledons</taxon>
        <taxon>Gunneridae</taxon>
        <taxon>Pentapetalae</taxon>
        <taxon>asterids</taxon>
        <taxon>campanulids</taxon>
        <taxon>Asterales</taxon>
        <taxon>Asteraceae</taxon>
        <taxon>Cichorioideae</taxon>
        <taxon>Cichorieae</taxon>
        <taxon>Lactucinae</taxon>
        <taxon>Lactuca</taxon>
    </lineage>
</organism>
<proteinExistence type="predicted"/>
<sequence length="196" mass="22330">MIYISFVCLIKVHDLYKQDHTRQTHVDDFTARTPSSGRLLLLLTRSSSDFRLARTGMINNSLFRTGFLLDVSTRDLSLPQAYENSKAVTLVTLHTNRTASNSSRKIRRWCSPQQKFSTQGLSKAIFPIFGIHRTLWESTFCGSIKASADPATALRNVYCLLRPLVIWLLLPLVLGATLPLVLWLFLRWRVCDLSCK</sequence>
<keyword evidence="3" id="KW-1185">Reference proteome</keyword>
<dbReference type="EMBL" id="CAKMRJ010005412">
    <property type="protein sequence ID" value="CAH1440977.1"/>
    <property type="molecule type" value="Genomic_DNA"/>
</dbReference>
<evidence type="ECO:0000313" key="2">
    <source>
        <dbReference type="EMBL" id="CAH1440977.1"/>
    </source>
</evidence>
<dbReference type="Proteomes" id="UP001157418">
    <property type="component" value="Unassembled WGS sequence"/>
</dbReference>
<evidence type="ECO:0000256" key="1">
    <source>
        <dbReference type="SAM" id="Phobius"/>
    </source>
</evidence>
<dbReference type="AlphaFoldDB" id="A0AAU9NSU4"/>
<comment type="caution">
    <text evidence="2">The sequence shown here is derived from an EMBL/GenBank/DDBJ whole genome shotgun (WGS) entry which is preliminary data.</text>
</comment>
<evidence type="ECO:0000313" key="3">
    <source>
        <dbReference type="Proteomes" id="UP001157418"/>
    </source>
</evidence>
<gene>
    <name evidence="2" type="ORF">LVIROSA_LOCUS27080</name>
</gene>
<keyword evidence="1" id="KW-0812">Transmembrane</keyword>
<accession>A0AAU9NSU4</accession>